<proteinExistence type="predicted"/>
<dbReference type="Proteomes" id="UP000310477">
    <property type="component" value="Unassembled WGS sequence"/>
</dbReference>
<dbReference type="OrthoDB" id="978867at2"/>
<reference evidence="2 3" key="1">
    <citation type="submission" date="2019-04" db="EMBL/GenBank/DDBJ databases">
        <title>Pedobacter sp. AR-2-6 sp. nov., isolated from Arctic soil.</title>
        <authorList>
            <person name="Dahal R.H."/>
            <person name="Kim D.-U."/>
        </authorList>
    </citation>
    <scope>NUCLEOTIDE SEQUENCE [LARGE SCALE GENOMIC DNA]</scope>
    <source>
        <strain evidence="2 3">AR-2-6</strain>
    </source>
</reference>
<dbReference type="AlphaFoldDB" id="A0A4U1BUZ4"/>
<dbReference type="EMBL" id="SWBO01000017">
    <property type="protein sequence ID" value="TKB96552.1"/>
    <property type="molecule type" value="Genomic_DNA"/>
</dbReference>
<evidence type="ECO:0000313" key="2">
    <source>
        <dbReference type="EMBL" id="TKB96552.1"/>
    </source>
</evidence>
<name>A0A4U1BUZ4_9SPHI</name>
<keyword evidence="3" id="KW-1185">Reference proteome</keyword>
<sequence length="197" mass="22601">MKNLLKNSLILALVLISSIAFADDANISVKVKAENEKSIIFSLDQAEKINLSIYSLNDGIIYEQNIKTDKATTKTYNLEAFPDGNYIIKLENEEKLIEYQVNIFKGKTLISEPIVTEFFKPILVKDEDFITIDMKYVPHGEVEVKVFNEYNDEMYAKSFASKVNAVKKFNISKTDAKQLTFLIRSKNHEFIETVVLR</sequence>
<organism evidence="2 3">
    <name type="scientific">Pedobacter cryotolerans</name>
    <dbReference type="NCBI Taxonomy" id="2571270"/>
    <lineage>
        <taxon>Bacteria</taxon>
        <taxon>Pseudomonadati</taxon>
        <taxon>Bacteroidota</taxon>
        <taxon>Sphingobacteriia</taxon>
        <taxon>Sphingobacteriales</taxon>
        <taxon>Sphingobacteriaceae</taxon>
        <taxon>Pedobacter</taxon>
    </lineage>
</organism>
<dbReference type="Gene3D" id="2.60.40.3080">
    <property type="match status" value="1"/>
</dbReference>
<protein>
    <recommendedName>
        <fullName evidence="4">Por secretion system C-terminal sorting domain-containing protein</fullName>
    </recommendedName>
</protein>
<feature type="chain" id="PRO_5020725659" description="Por secretion system C-terminal sorting domain-containing protein" evidence="1">
    <location>
        <begin position="23"/>
        <end position="197"/>
    </location>
</feature>
<keyword evidence="1" id="KW-0732">Signal</keyword>
<gene>
    <name evidence="2" type="ORF">FA045_17990</name>
</gene>
<accession>A0A4U1BUZ4</accession>
<dbReference type="RefSeq" id="WP_136878471.1">
    <property type="nucleotide sequence ID" value="NZ_SWBO01000017.1"/>
</dbReference>
<evidence type="ECO:0000256" key="1">
    <source>
        <dbReference type="SAM" id="SignalP"/>
    </source>
</evidence>
<feature type="signal peptide" evidence="1">
    <location>
        <begin position="1"/>
        <end position="22"/>
    </location>
</feature>
<evidence type="ECO:0008006" key="4">
    <source>
        <dbReference type="Google" id="ProtNLM"/>
    </source>
</evidence>
<comment type="caution">
    <text evidence="2">The sequence shown here is derived from an EMBL/GenBank/DDBJ whole genome shotgun (WGS) entry which is preliminary data.</text>
</comment>
<evidence type="ECO:0000313" key="3">
    <source>
        <dbReference type="Proteomes" id="UP000310477"/>
    </source>
</evidence>